<gene>
    <name evidence="1" type="ORF">GCM10010439_27110</name>
</gene>
<protein>
    <submittedName>
        <fullName evidence="1">SWIM zinc finger family protein</fullName>
    </submittedName>
</protein>
<dbReference type="Proteomes" id="UP001501842">
    <property type="component" value="Unassembled WGS sequence"/>
</dbReference>
<evidence type="ECO:0000313" key="2">
    <source>
        <dbReference type="Proteomes" id="UP001501842"/>
    </source>
</evidence>
<dbReference type="PANTHER" id="PTHR38133:SF1">
    <property type="entry name" value="SLR1429 PROTEIN"/>
    <property type="match status" value="1"/>
</dbReference>
<evidence type="ECO:0000313" key="1">
    <source>
        <dbReference type="EMBL" id="GAA2725917.1"/>
    </source>
</evidence>
<dbReference type="RefSeq" id="WP_344450698.1">
    <property type="nucleotide sequence ID" value="NZ_BAAATZ010000009.1"/>
</dbReference>
<accession>A0ABP6GLR9</accession>
<sequence length="272" mass="30163">MTDHDGYFETAKPIRVRGGPSSPLLREPVGWWARRFIGALESFLDPERLRRGRAYAEQGRVLRLDVRPYEVTAFVGEGADEPHEVTLGLTAIEGWDEIEGELARRAVFRARLLAGEIPQDLERVFGDCGVGLFPEAAEELHQMCGCSDWVDPCVHAAAALHFLARAFDDDPFLALAWNGRTREQLLTALRRRPVESGLPPVVETPLRAEGFWAPPSGLAALKDRSAHPPAPPGLLLRLLDPPAVKIRRRSLTDVLEPAYEALARRDGDDSPE</sequence>
<comment type="caution">
    <text evidence="1">The sequence shown here is derived from an EMBL/GenBank/DDBJ whole genome shotgun (WGS) entry which is preliminary data.</text>
</comment>
<reference evidence="2" key="1">
    <citation type="journal article" date="2019" name="Int. J. Syst. Evol. Microbiol.">
        <title>The Global Catalogue of Microorganisms (GCM) 10K type strain sequencing project: providing services to taxonomists for standard genome sequencing and annotation.</title>
        <authorList>
            <consortium name="The Broad Institute Genomics Platform"/>
            <consortium name="The Broad Institute Genome Sequencing Center for Infectious Disease"/>
            <person name="Wu L."/>
            <person name="Ma J."/>
        </authorList>
    </citation>
    <scope>NUCLEOTIDE SEQUENCE [LARGE SCALE GENOMIC DNA]</scope>
    <source>
        <strain evidence="2">JCM 8201</strain>
    </source>
</reference>
<dbReference type="PANTHER" id="PTHR38133">
    <property type="entry name" value="SLR1429 PROTEIN"/>
    <property type="match status" value="1"/>
</dbReference>
<organism evidence="1 2">
    <name type="scientific">Actinocorallia aurantiaca</name>
    <dbReference type="NCBI Taxonomy" id="46204"/>
    <lineage>
        <taxon>Bacteria</taxon>
        <taxon>Bacillati</taxon>
        <taxon>Actinomycetota</taxon>
        <taxon>Actinomycetes</taxon>
        <taxon>Streptosporangiales</taxon>
        <taxon>Thermomonosporaceae</taxon>
        <taxon>Actinocorallia</taxon>
    </lineage>
</organism>
<proteinExistence type="predicted"/>
<name>A0ABP6GLR9_9ACTN</name>
<dbReference type="EMBL" id="BAAATZ010000009">
    <property type="protein sequence ID" value="GAA2725917.1"/>
    <property type="molecule type" value="Genomic_DNA"/>
</dbReference>
<keyword evidence="2" id="KW-1185">Reference proteome</keyword>